<dbReference type="AlphaFoldDB" id="A0A917UUF8"/>
<reference evidence="9" key="2">
    <citation type="submission" date="2020-09" db="EMBL/GenBank/DDBJ databases">
        <authorList>
            <person name="Sun Q."/>
            <person name="Ohkuma M."/>
        </authorList>
    </citation>
    <scope>NUCLEOTIDE SEQUENCE</scope>
    <source>
        <strain evidence="9">JCM 12580</strain>
    </source>
</reference>
<comment type="caution">
    <text evidence="9">The sequence shown here is derived from an EMBL/GenBank/DDBJ whole genome shotgun (WGS) entry which is preliminary data.</text>
</comment>
<comment type="cofactor">
    <cofactor evidence="1">
        <name>Zn(2+)</name>
        <dbReference type="ChEBI" id="CHEBI:29105"/>
    </cofactor>
</comment>
<evidence type="ECO:0000256" key="7">
    <source>
        <dbReference type="PROSITE-ProRule" id="PRU01379"/>
    </source>
</evidence>
<reference evidence="9" key="1">
    <citation type="journal article" date="2014" name="Int. J. Syst. Evol. Microbiol.">
        <title>Complete genome sequence of Corynebacterium casei LMG S-19264T (=DSM 44701T), isolated from a smear-ripened cheese.</title>
        <authorList>
            <consortium name="US DOE Joint Genome Institute (JGI-PGF)"/>
            <person name="Walter F."/>
            <person name="Albersmeier A."/>
            <person name="Kalinowski J."/>
            <person name="Ruckert C."/>
        </authorList>
    </citation>
    <scope>NUCLEOTIDE SEQUENCE</scope>
    <source>
        <strain evidence="9">JCM 12580</strain>
    </source>
</reference>
<evidence type="ECO:0000313" key="10">
    <source>
        <dbReference type="Proteomes" id="UP000658382"/>
    </source>
</evidence>
<dbReference type="PROSITE" id="PS52035">
    <property type="entry name" value="PEPTIDASE_M14"/>
    <property type="match status" value="1"/>
</dbReference>
<sequence length="544" mass="61516">MARKNISTQWDRDNRNAINENFKELYNVRQLAIDEAIKNIKPDVVDELTSISELSKENNDILTDMFADNNIFDGNYEPWILYPITGGGMRVSRTLSGEEGSLAIIPVEPDTTYTAKSYNVDITDAFRIGLSNRPFEFSDFDIFNLDSNIVMGDTTVPEREYTFTTTSESQFAFIYVSKTGKEPRLKVEKGDTSTGIEPKINEKYLPGTIDDSVEKDKPVKTLRSQEMYDVPALESVNSPDSTHKIHEQDSASMYALYDALMSAYPTYITKELFATESTGKEIYKYTFGPEQPNIFRTDMETDLLQFFIISGVHGSEKAGWWCLYETMKQICENWRNSDVLEVFRWNVEFTVVPLVNVYGIDNSDDPVTFNGKINSNGVDINRNFPTGFTVGTPGDIGYGGSEPLTEPESIAIADYLNNNKVDFYADFHNFSSQSDQNIFMWNIVESQRELNMASYYFSHLSQKWKIADESFPQGNDIFFGHSSPGTGGSTPPFVNSLGITGGIFEISHTMHPKESDTQYSSEVVTLGTEAQLNWLYMGYQNLIN</sequence>
<keyword evidence="3" id="KW-0645">Protease</keyword>
<dbReference type="RefSeq" id="WP_188631538.1">
    <property type="nucleotide sequence ID" value="NZ_BMNQ01000004.1"/>
</dbReference>
<dbReference type="GO" id="GO:0008270">
    <property type="term" value="F:zinc ion binding"/>
    <property type="evidence" value="ECO:0007669"/>
    <property type="project" value="InterPro"/>
</dbReference>
<dbReference type="SUPFAM" id="SSF53187">
    <property type="entry name" value="Zn-dependent exopeptidases"/>
    <property type="match status" value="1"/>
</dbReference>
<keyword evidence="5" id="KW-0862">Zinc</keyword>
<dbReference type="InterPro" id="IPR000834">
    <property type="entry name" value="Peptidase_M14"/>
</dbReference>
<name>A0A917UUF8_9BACI</name>
<evidence type="ECO:0000256" key="4">
    <source>
        <dbReference type="ARBA" id="ARBA00022801"/>
    </source>
</evidence>
<dbReference type="Gene3D" id="3.40.630.10">
    <property type="entry name" value="Zn peptidases"/>
    <property type="match status" value="1"/>
</dbReference>
<proteinExistence type="inferred from homology"/>
<accession>A0A917UUF8</accession>
<evidence type="ECO:0000313" key="9">
    <source>
        <dbReference type="EMBL" id="GGJ85927.1"/>
    </source>
</evidence>
<evidence type="ECO:0000256" key="2">
    <source>
        <dbReference type="ARBA" id="ARBA00005988"/>
    </source>
</evidence>
<dbReference type="GO" id="GO:0004181">
    <property type="term" value="F:metallocarboxypeptidase activity"/>
    <property type="evidence" value="ECO:0007669"/>
    <property type="project" value="InterPro"/>
</dbReference>
<gene>
    <name evidence="9" type="ORF">GCM10007063_05500</name>
</gene>
<dbReference type="GO" id="GO:0005615">
    <property type="term" value="C:extracellular space"/>
    <property type="evidence" value="ECO:0007669"/>
    <property type="project" value="TreeGrafter"/>
</dbReference>
<evidence type="ECO:0000256" key="6">
    <source>
        <dbReference type="ARBA" id="ARBA00023049"/>
    </source>
</evidence>
<dbReference type="CDD" id="cd00596">
    <property type="entry name" value="Peptidase_M14_like"/>
    <property type="match status" value="1"/>
</dbReference>
<dbReference type="Proteomes" id="UP000658382">
    <property type="component" value="Unassembled WGS sequence"/>
</dbReference>
<dbReference type="PANTHER" id="PTHR11705">
    <property type="entry name" value="PROTEASE FAMILY M14 CARBOXYPEPTIDASE A,B"/>
    <property type="match status" value="1"/>
</dbReference>
<dbReference type="PANTHER" id="PTHR11705:SF143">
    <property type="entry name" value="SLL0236 PROTEIN"/>
    <property type="match status" value="1"/>
</dbReference>
<protein>
    <recommendedName>
        <fullName evidence="8">Peptidase M14 domain-containing protein</fullName>
    </recommendedName>
</protein>
<evidence type="ECO:0000256" key="3">
    <source>
        <dbReference type="ARBA" id="ARBA00022670"/>
    </source>
</evidence>
<dbReference type="EMBL" id="BMNQ01000004">
    <property type="protein sequence ID" value="GGJ85927.1"/>
    <property type="molecule type" value="Genomic_DNA"/>
</dbReference>
<evidence type="ECO:0000256" key="5">
    <source>
        <dbReference type="ARBA" id="ARBA00022833"/>
    </source>
</evidence>
<keyword evidence="10" id="KW-1185">Reference proteome</keyword>
<dbReference type="Pfam" id="PF00246">
    <property type="entry name" value="Peptidase_M14"/>
    <property type="match status" value="1"/>
</dbReference>
<dbReference type="GO" id="GO:0006508">
    <property type="term" value="P:proteolysis"/>
    <property type="evidence" value="ECO:0007669"/>
    <property type="project" value="UniProtKB-KW"/>
</dbReference>
<evidence type="ECO:0000259" key="8">
    <source>
        <dbReference type="PROSITE" id="PS52035"/>
    </source>
</evidence>
<comment type="similarity">
    <text evidence="2 7">Belongs to the peptidase M14 family.</text>
</comment>
<feature type="domain" description="Peptidase M14" evidence="8">
    <location>
        <begin position="244"/>
        <end position="544"/>
    </location>
</feature>
<comment type="caution">
    <text evidence="7">Lacks conserved residue(s) required for the propagation of feature annotation.</text>
</comment>
<organism evidence="9 10">
    <name type="scientific">Lentibacillus kapialis</name>
    <dbReference type="NCBI Taxonomy" id="340214"/>
    <lineage>
        <taxon>Bacteria</taxon>
        <taxon>Bacillati</taxon>
        <taxon>Bacillota</taxon>
        <taxon>Bacilli</taxon>
        <taxon>Bacillales</taxon>
        <taxon>Bacillaceae</taxon>
        <taxon>Lentibacillus</taxon>
    </lineage>
</organism>
<evidence type="ECO:0000256" key="1">
    <source>
        <dbReference type="ARBA" id="ARBA00001947"/>
    </source>
</evidence>
<keyword evidence="4" id="KW-0378">Hydrolase</keyword>
<keyword evidence="6" id="KW-0482">Metalloprotease</keyword>